<dbReference type="AlphaFoldDB" id="A0A6A5SXK5"/>
<keyword evidence="2" id="KW-1185">Reference proteome</keyword>
<gene>
    <name evidence="1" type="ORF">EJ02DRAFT_480315</name>
</gene>
<accession>A0A6A5SXK5</accession>
<name>A0A6A5SXK5_9PLEO</name>
<evidence type="ECO:0000313" key="2">
    <source>
        <dbReference type="Proteomes" id="UP000800038"/>
    </source>
</evidence>
<dbReference type="OrthoDB" id="3673741at2759"/>
<dbReference type="Proteomes" id="UP000800038">
    <property type="component" value="Unassembled WGS sequence"/>
</dbReference>
<reference evidence="1" key="1">
    <citation type="journal article" date="2020" name="Stud. Mycol.">
        <title>101 Dothideomycetes genomes: a test case for predicting lifestyles and emergence of pathogens.</title>
        <authorList>
            <person name="Haridas S."/>
            <person name="Albert R."/>
            <person name="Binder M."/>
            <person name="Bloem J."/>
            <person name="Labutti K."/>
            <person name="Salamov A."/>
            <person name="Andreopoulos B."/>
            <person name="Baker S."/>
            <person name="Barry K."/>
            <person name="Bills G."/>
            <person name="Bluhm B."/>
            <person name="Cannon C."/>
            <person name="Castanera R."/>
            <person name="Culley D."/>
            <person name="Daum C."/>
            <person name="Ezra D."/>
            <person name="Gonzalez J."/>
            <person name="Henrissat B."/>
            <person name="Kuo A."/>
            <person name="Liang C."/>
            <person name="Lipzen A."/>
            <person name="Lutzoni F."/>
            <person name="Magnuson J."/>
            <person name="Mondo S."/>
            <person name="Nolan M."/>
            <person name="Ohm R."/>
            <person name="Pangilinan J."/>
            <person name="Park H.-J."/>
            <person name="Ramirez L."/>
            <person name="Alfaro M."/>
            <person name="Sun H."/>
            <person name="Tritt A."/>
            <person name="Yoshinaga Y."/>
            <person name="Zwiers L.-H."/>
            <person name="Turgeon B."/>
            <person name="Goodwin S."/>
            <person name="Spatafora J."/>
            <person name="Crous P."/>
            <person name="Grigoriev I."/>
        </authorList>
    </citation>
    <scope>NUCLEOTIDE SEQUENCE</scope>
    <source>
        <strain evidence="1">CBS 161.51</strain>
    </source>
</reference>
<proteinExistence type="predicted"/>
<protein>
    <submittedName>
        <fullName evidence="1">Uncharacterized protein</fullName>
    </submittedName>
</protein>
<organism evidence="1 2">
    <name type="scientific">Clathrospora elynae</name>
    <dbReference type="NCBI Taxonomy" id="706981"/>
    <lineage>
        <taxon>Eukaryota</taxon>
        <taxon>Fungi</taxon>
        <taxon>Dikarya</taxon>
        <taxon>Ascomycota</taxon>
        <taxon>Pezizomycotina</taxon>
        <taxon>Dothideomycetes</taxon>
        <taxon>Pleosporomycetidae</taxon>
        <taxon>Pleosporales</taxon>
        <taxon>Diademaceae</taxon>
        <taxon>Clathrospora</taxon>
    </lineage>
</organism>
<dbReference type="EMBL" id="ML976015">
    <property type="protein sequence ID" value="KAF1944670.1"/>
    <property type="molecule type" value="Genomic_DNA"/>
</dbReference>
<evidence type="ECO:0000313" key="1">
    <source>
        <dbReference type="EMBL" id="KAF1944670.1"/>
    </source>
</evidence>
<sequence length="222" mass="25386">MPDCLNRRILDLISLAWDSYQCTGETSEVFWDLDKKTMTGASVVLGAVCFEFRLDHVTRFWKNNRHMVKTATSQVHTDFGRFQDIERLWNARRWLYVWHTGPYEDSQSRLEALLEFQVGSGVTLESIRVNITGLLLITREVPGSAKIIISILGEEGESIQKTTTSLERYREVGLATIHKGSISHHRVYSGKRFPAVWMNGRCEVIEVDLTDLSEVSKDTSTM</sequence>